<dbReference type="AlphaFoldDB" id="A0A4C1SZD4"/>
<dbReference type="EMBL" id="BGZK01004161">
    <property type="protein sequence ID" value="GBP07295.1"/>
    <property type="molecule type" value="Genomic_DNA"/>
</dbReference>
<protein>
    <submittedName>
        <fullName evidence="2">Uncharacterized protein</fullName>
    </submittedName>
</protein>
<evidence type="ECO:0000313" key="2">
    <source>
        <dbReference type="EMBL" id="GBP07295.1"/>
    </source>
</evidence>
<keyword evidence="1" id="KW-1133">Transmembrane helix</keyword>
<name>A0A4C1SZD4_EUMVA</name>
<keyword evidence="1" id="KW-0812">Transmembrane</keyword>
<evidence type="ECO:0000313" key="3">
    <source>
        <dbReference type="Proteomes" id="UP000299102"/>
    </source>
</evidence>
<organism evidence="2 3">
    <name type="scientific">Eumeta variegata</name>
    <name type="common">Bagworm moth</name>
    <name type="synonym">Eumeta japonica</name>
    <dbReference type="NCBI Taxonomy" id="151549"/>
    <lineage>
        <taxon>Eukaryota</taxon>
        <taxon>Metazoa</taxon>
        <taxon>Ecdysozoa</taxon>
        <taxon>Arthropoda</taxon>
        <taxon>Hexapoda</taxon>
        <taxon>Insecta</taxon>
        <taxon>Pterygota</taxon>
        <taxon>Neoptera</taxon>
        <taxon>Endopterygota</taxon>
        <taxon>Lepidoptera</taxon>
        <taxon>Glossata</taxon>
        <taxon>Ditrysia</taxon>
        <taxon>Tineoidea</taxon>
        <taxon>Psychidae</taxon>
        <taxon>Oiketicinae</taxon>
        <taxon>Eumeta</taxon>
    </lineage>
</organism>
<feature type="transmembrane region" description="Helical" evidence="1">
    <location>
        <begin position="52"/>
        <end position="70"/>
    </location>
</feature>
<proteinExistence type="predicted"/>
<dbReference type="Proteomes" id="UP000299102">
    <property type="component" value="Unassembled WGS sequence"/>
</dbReference>
<sequence length="108" mass="11762">MSDVPGVGPGSGSSTSTHLYRRLSVLREVRALRQLVYSAEWSVKVDVFVKNFVGAFSTIAGVALIIKFTFSLSKAANFWRAPSAGAAMFRWQSATPVSPGRARFMLAY</sequence>
<comment type="caution">
    <text evidence="2">The sequence shown here is derived from an EMBL/GenBank/DDBJ whole genome shotgun (WGS) entry which is preliminary data.</text>
</comment>
<keyword evidence="3" id="KW-1185">Reference proteome</keyword>
<reference evidence="2 3" key="1">
    <citation type="journal article" date="2019" name="Commun. Biol.">
        <title>The bagworm genome reveals a unique fibroin gene that provides high tensile strength.</title>
        <authorList>
            <person name="Kono N."/>
            <person name="Nakamura H."/>
            <person name="Ohtoshi R."/>
            <person name="Tomita M."/>
            <person name="Numata K."/>
            <person name="Arakawa K."/>
        </authorList>
    </citation>
    <scope>NUCLEOTIDE SEQUENCE [LARGE SCALE GENOMIC DNA]</scope>
</reference>
<gene>
    <name evidence="2" type="ORF">EVAR_72859_1</name>
</gene>
<evidence type="ECO:0000256" key="1">
    <source>
        <dbReference type="SAM" id="Phobius"/>
    </source>
</evidence>
<keyword evidence="1" id="KW-0472">Membrane</keyword>
<accession>A0A4C1SZD4</accession>